<gene>
    <name evidence="7" type="ORF">B841_07040</name>
</gene>
<dbReference type="InterPro" id="IPR013525">
    <property type="entry name" value="ABC2_TM"/>
</dbReference>
<protein>
    <submittedName>
        <fullName evidence="7">ABC transport system, permease</fullName>
    </submittedName>
</protein>
<organism evidence="7 8">
    <name type="scientific">Corynebacterium maris DSM 45190</name>
    <dbReference type="NCBI Taxonomy" id="1224163"/>
    <lineage>
        <taxon>Bacteria</taxon>
        <taxon>Bacillati</taxon>
        <taxon>Actinomycetota</taxon>
        <taxon>Actinomycetes</taxon>
        <taxon>Mycobacteriales</taxon>
        <taxon>Corynebacteriaceae</taxon>
        <taxon>Corynebacterium</taxon>
    </lineage>
</organism>
<evidence type="ECO:0000256" key="3">
    <source>
        <dbReference type="ARBA" id="ARBA00022989"/>
    </source>
</evidence>
<dbReference type="HOGENOM" id="CLU_039483_4_1_11"/>
<evidence type="ECO:0000256" key="5">
    <source>
        <dbReference type="SAM" id="Phobius"/>
    </source>
</evidence>
<feature type="domain" description="ABC-2 type transporter transmembrane" evidence="6">
    <location>
        <begin position="31"/>
        <end position="212"/>
    </location>
</feature>
<keyword evidence="4 5" id="KW-0472">Membrane</keyword>
<evidence type="ECO:0000313" key="8">
    <source>
        <dbReference type="Proteomes" id="UP000015388"/>
    </source>
</evidence>
<name>S5TJ33_9CORY</name>
<keyword evidence="3 5" id="KW-1133">Transmembrane helix</keyword>
<feature type="transmembrane region" description="Helical" evidence="5">
    <location>
        <begin position="178"/>
        <end position="199"/>
    </location>
</feature>
<dbReference type="GO" id="GO:0140359">
    <property type="term" value="F:ABC-type transporter activity"/>
    <property type="evidence" value="ECO:0007669"/>
    <property type="project" value="InterPro"/>
</dbReference>
<dbReference type="GO" id="GO:0016020">
    <property type="term" value="C:membrane"/>
    <property type="evidence" value="ECO:0007669"/>
    <property type="project" value="UniProtKB-SubCell"/>
</dbReference>
<dbReference type="PANTHER" id="PTHR43229">
    <property type="entry name" value="NODULATION PROTEIN J"/>
    <property type="match status" value="1"/>
</dbReference>
<dbReference type="Pfam" id="PF01061">
    <property type="entry name" value="ABC2_membrane"/>
    <property type="match status" value="1"/>
</dbReference>
<dbReference type="eggNOG" id="COG0842">
    <property type="taxonomic scope" value="Bacteria"/>
</dbReference>
<dbReference type="STRING" id="1224163.B841_07040"/>
<feature type="transmembrane region" description="Helical" evidence="5">
    <location>
        <begin position="43"/>
        <end position="62"/>
    </location>
</feature>
<evidence type="ECO:0000256" key="2">
    <source>
        <dbReference type="ARBA" id="ARBA00022692"/>
    </source>
</evidence>
<dbReference type="PATRIC" id="fig|1224163.3.peg.1414"/>
<accession>S5TJ33</accession>
<keyword evidence="2 5" id="KW-0812">Transmembrane</keyword>
<keyword evidence="8" id="KW-1185">Reference proteome</keyword>
<feature type="transmembrane region" description="Helical" evidence="5">
    <location>
        <begin position="115"/>
        <end position="140"/>
    </location>
</feature>
<proteinExistence type="predicted"/>
<dbReference type="InterPro" id="IPR051784">
    <property type="entry name" value="Nod_factor_ABC_transporter"/>
</dbReference>
<evidence type="ECO:0000313" key="7">
    <source>
        <dbReference type="EMBL" id="AGS34881.1"/>
    </source>
</evidence>
<evidence type="ECO:0000259" key="6">
    <source>
        <dbReference type="Pfam" id="PF01061"/>
    </source>
</evidence>
<dbReference type="Proteomes" id="UP000015388">
    <property type="component" value="Chromosome"/>
</dbReference>
<sequence>MHTDLYPAGTFAPAPKRASATAMALAQGRIETKLMIRHGEQQLLNLIIPLAMLLVAAFIPLLGEDRGLEQIFPMILAVATTSAGFTGQAIGLAFDRRYGALKRSGASGVPARTIIVGKIIAVLSMVVVQVVLLGGAALVLGWRTDAVGVVFGVVTLLFGVIAFTALGLLMGGSLSAEFVLALGNAIWLVLIALVGWVLYSQGLMDPGWWNLVPSVALASGLTVAFDGMIPWAQIIVLMGWALLASVAAIKWFRFD</sequence>
<dbReference type="EMBL" id="CP003924">
    <property type="protein sequence ID" value="AGS34881.1"/>
    <property type="molecule type" value="Genomic_DNA"/>
</dbReference>
<comment type="subcellular location">
    <subcellularLocation>
        <location evidence="1">Membrane</location>
        <topology evidence="1">Multi-pass membrane protein</topology>
    </subcellularLocation>
</comment>
<reference evidence="7 8" key="1">
    <citation type="submission" date="2012-11" db="EMBL/GenBank/DDBJ databases">
        <title>The complete genome sequence of Corynebacterium maris Coryn-1 (=DSM 45190).</title>
        <authorList>
            <person name="Schaffert L."/>
            <person name="Albersmeier A."/>
            <person name="Kalinowski J."/>
            <person name="Ruckert C."/>
        </authorList>
    </citation>
    <scope>NUCLEOTIDE SEQUENCE [LARGE SCALE GENOMIC DNA]</scope>
    <source>
        <strain evidence="8">Coryn-1</strain>
    </source>
</reference>
<dbReference type="AlphaFoldDB" id="S5TJ33"/>
<feature type="transmembrane region" description="Helical" evidence="5">
    <location>
        <begin position="231"/>
        <end position="252"/>
    </location>
</feature>
<evidence type="ECO:0000256" key="4">
    <source>
        <dbReference type="ARBA" id="ARBA00023136"/>
    </source>
</evidence>
<feature type="transmembrane region" description="Helical" evidence="5">
    <location>
        <begin position="74"/>
        <end position="94"/>
    </location>
</feature>
<evidence type="ECO:0000256" key="1">
    <source>
        <dbReference type="ARBA" id="ARBA00004141"/>
    </source>
</evidence>
<feature type="transmembrane region" description="Helical" evidence="5">
    <location>
        <begin position="146"/>
        <end position="171"/>
    </location>
</feature>
<dbReference type="KEGG" id="cmd:B841_07040"/>
<dbReference type="PANTHER" id="PTHR43229:SF2">
    <property type="entry name" value="NODULATION PROTEIN J"/>
    <property type="match status" value="1"/>
</dbReference>